<accession>A0A6P5WZ04</accession>
<keyword evidence="3" id="KW-1185">Reference proteome</keyword>
<name>A0A6P5WZ04_DURZI</name>
<gene>
    <name evidence="4" type="primary">LOC111278357</name>
</gene>
<feature type="transmembrane region" description="Helical" evidence="1">
    <location>
        <begin position="34"/>
        <end position="52"/>
    </location>
</feature>
<evidence type="ECO:0000313" key="4">
    <source>
        <dbReference type="RefSeq" id="XP_022720751.1"/>
    </source>
</evidence>
<dbReference type="GeneID" id="111278357"/>
<dbReference type="RefSeq" id="XP_022720751.1">
    <property type="nucleotide sequence ID" value="XM_022865016.1"/>
</dbReference>
<reference evidence="4" key="1">
    <citation type="submission" date="2025-08" db="UniProtKB">
        <authorList>
            <consortium name="RefSeq"/>
        </authorList>
    </citation>
    <scope>IDENTIFICATION</scope>
    <source>
        <tissue evidence="4">Fruit stalk</tissue>
    </source>
</reference>
<sequence length="316" mass="36817">MTYIYFPILYICGQQVGSCHIMCIVYIFLIEILYSLRLCFGFSVGIALLYTEMKDIVIKKLSSRSLRSIWYKWELRGLVVLSLFLQIVLVIFGNRRKYSGKRSYHVAMLVWLTYLLADYVATVALSTLLKSSKEEITSSLVAFWAPFLLLHLGGPDTITAYSLEDNAQWMRHLFGLCVQVGVAFYVYFRFWTNSAHTFIGIPIFIAGINKYGERNWILRSANYEQFKNSLFATRKVENIEEEVGLGMEEEVEQLKDYLVHNRILEKYRYLHQAYLSFQLFKPLFSDLKLRVYKELMSSIYTLPCTNDQGKSQTGCH</sequence>
<keyword evidence="1" id="KW-0472">Membrane</keyword>
<evidence type="ECO:0000313" key="3">
    <source>
        <dbReference type="Proteomes" id="UP000515121"/>
    </source>
</evidence>
<protein>
    <submittedName>
        <fullName evidence="4">Uncharacterized protein LOC111278357</fullName>
    </submittedName>
</protein>
<feature type="transmembrane region" description="Helical" evidence="1">
    <location>
        <begin position="104"/>
        <end position="129"/>
    </location>
</feature>
<evidence type="ECO:0000256" key="1">
    <source>
        <dbReference type="SAM" id="Phobius"/>
    </source>
</evidence>
<dbReference type="Proteomes" id="UP000515121">
    <property type="component" value="Unplaced"/>
</dbReference>
<feature type="transmembrane region" description="Helical" evidence="1">
    <location>
        <begin position="7"/>
        <end position="28"/>
    </location>
</feature>
<dbReference type="PANTHER" id="PTHR31325">
    <property type="entry name" value="OS01G0798800 PROTEIN-RELATED"/>
    <property type="match status" value="1"/>
</dbReference>
<dbReference type="AlphaFoldDB" id="A0A6P5WZ04"/>
<dbReference type="InterPro" id="IPR025315">
    <property type="entry name" value="DUF4220"/>
</dbReference>
<feature type="transmembrane region" description="Helical" evidence="1">
    <location>
        <begin position="73"/>
        <end position="92"/>
    </location>
</feature>
<organism evidence="3 4">
    <name type="scientific">Durio zibethinus</name>
    <name type="common">Durian</name>
    <dbReference type="NCBI Taxonomy" id="66656"/>
    <lineage>
        <taxon>Eukaryota</taxon>
        <taxon>Viridiplantae</taxon>
        <taxon>Streptophyta</taxon>
        <taxon>Embryophyta</taxon>
        <taxon>Tracheophyta</taxon>
        <taxon>Spermatophyta</taxon>
        <taxon>Magnoliopsida</taxon>
        <taxon>eudicotyledons</taxon>
        <taxon>Gunneridae</taxon>
        <taxon>Pentapetalae</taxon>
        <taxon>rosids</taxon>
        <taxon>malvids</taxon>
        <taxon>Malvales</taxon>
        <taxon>Malvaceae</taxon>
        <taxon>Helicteroideae</taxon>
        <taxon>Durio</taxon>
    </lineage>
</organism>
<keyword evidence="1" id="KW-0812">Transmembrane</keyword>
<evidence type="ECO:0000259" key="2">
    <source>
        <dbReference type="Pfam" id="PF13968"/>
    </source>
</evidence>
<dbReference type="KEGG" id="dzi:111278357"/>
<dbReference type="OrthoDB" id="960130at2759"/>
<keyword evidence="1" id="KW-1133">Transmembrane helix</keyword>
<proteinExistence type="predicted"/>
<feature type="transmembrane region" description="Helical" evidence="1">
    <location>
        <begin position="141"/>
        <end position="163"/>
    </location>
</feature>
<feature type="transmembrane region" description="Helical" evidence="1">
    <location>
        <begin position="169"/>
        <end position="188"/>
    </location>
</feature>
<feature type="domain" description="DUF4220" evidence="2">
    <location>
        <begin position="111"/>
        <end position="289"/>
    </location>
</feature>
<dbReference type="Pfam" id="PF13968">
    <property type="entry name" value="DUF4220"/>
    <property type="match status" value="1"/>
</dbReference>